<sequence>MKNYVQMDLDEFRQNNLPLYNQIRKDAGKQSEALGISVPEFIEWKLKEAHAEHLLRMGVQNTFEYCVDKHEHDSALALKIIDEHRKEMARCLGE</sequence>
<name>A0ABY3LGP7_9GAMM</name>
<evidence type="ECO:0000313" key="1">
    <source>
        <dbReference type="EMBL" id="TXL78972.1"/>
    </source>
</evidence>
<proteinExistence type="predicted"/>
<reference evidence="1 2" key="1">
    <citation type="submission" date="2018-10" db="EMBL/GenBank/DDBJ databases">
        <title>Draft genome sequence of Pantoea vagans isolated from corpses of the sugarcane aphid Melanaphis sacchari Zehntner.</title>
        <authorList>
            <person name="Toledo E."/>
            <person name="Pena G."/>
            <person name="Lozano L."/>
        </authorList>
    </citation>
    <scope>NUCLEOTIDE SEQUENCE [LARGE SCALE GENOMIC DNA]</scope>
    <source>
        <strain evidence="1 2">ET-90</strain>
    </source>
</reference>
<dbReference type="Proteomes" id="UP000426772">
    <property type="component" value="Unassembled WGS sequence"/>
</dbReference>
<gene>
    <name evidence="1" type="ORF">D9O29_08645</name>
</gene>
<organism evidence="1 2">
    <name type="scientific">Pantoea vagans</name>
    <dbReference type="NCBI Taxonomy" id="470934"/>
    <lineage>
        <taxon>Bacteria</taxon>
        <taxon>Pseudomonadati</taxon>
        <taxon>Pseudomonadota</taxon>
        <taxon>Gammaproteobacteria</taxon>
        <taxon>Enterobacterales</taxon>
        <taxon>Erwiniaceae</taxon>
        <taxon>Pantoea</taxon>
    </lineage>
</organism>
<evidence type="ECO:0000313" key="2">
    <source>
        <dbReference type="Proteomes" id="UP000426772"/>
    </source>
</evidence>
<protein>
    <submittedName>
        <fullName evidence="1">Uncharacterized protein</fullName>
    </submittedName>
</protein>
<dbReference type="EMBL" id="RCNL01000003">
    <property type="protein sequence ID" value="TXL78972.1"/>
    <property type="molecule type" value="Genomic_DNA"/>
</dbReference>
<accession>A0ABY3LGP7</accession>
<keyword evidence="2" id="KW-1185">Reference proteome</keyword>
<comment type="caution">
    <text evidence="1">The sequence shown here is derived from an EMBL/GenBank/DDBJ whole genome shotgun (WGS) entry which is preliminary data.</text>
</comment>
<dbReference type="RefSeq" id="WP_147789067.1">
    <property type="nucleotide sequence ID" value="NZ_RCNL01000003.1"/>
</dbReference>